<sequence>MKDKNFIKLGEKIISLNEIKKLEKDKDCTVKLYVNNQKGNSDFFEFKGEKAQKVWELFSNMSIDLPIPEETDHSWMGKV</sequence>
<dbReference type="Proteomes" id="UP000239001">
    <property type="component" value="Unassembled WGS sequence"/>
</dbReference>
<dbReference type="AlphaFoldDB" id="A0A2T1LTC9"/>
<gene>
    <name evidence="1" type="ORF">C7H19_19345</name>
</gene>
<name>A0A2T1LTC9_9CHRO</name>
<evidence type="ECO:0000313" key="2">
    <source>
        <dbReference type="Proteomes" id="UP000239001"/>
    </source>
</evidence>
<dbReference type="EMBL" id="PXOH01000028">
    <property type="protein sequence ID" value="PSF33880.1"/>
    <property type="molecule type" value="Genomic_DNA"/>
</dbReference>
<proteinExistence type="predicted"/>
<reference evidence="1 2" key="2">
    <citation type="submission" date="2018-03" db="EMBL/GenBank/DDBJ databases">
        <authorList>
            <person name="Keele B.F."/>
        </authorList>
    </citation>
    <scope>NUCLEOTIDE SEQUENCE [LARGE SCALE GENOMIC DNA]</scope>
    <source>
        <strain evidence="1 2">CCALA 016</strain>
    </source>
</reference>
<evidence type="ECO:0000313" key="1">
    <source>
        <dbReference type="EMBL" id="PSF33880.1"/>
    </source>
</evidence>
<reference evidence="1 2" key="1">
    <citation type="submission" date="2018-03" db="EMBL/GenBank/DDBJ databases">
        <title>The ancient ancestry and fast evolution of plastids.</title>
        <authorList>
            <person name="Moore K.R."/>
            <person name="Magnabosco C."/>
            <person name="Momper L."/>
            <person name="Gold D.A."/>
            <person name="Bosak T."/>
            <person name="Fournier G.P."/>
        </authorList>
    </citation>
    <scope>NUCLEOTIDE SEQUENCE [LARGE SCALE GENOMIC DNA]</scope>
    <source>
        <strain evidence="1 2">CCALA 016</strain>
    </source>
</reference>
<dbReference type="RefSeq" id="WP_106458566.1">
    <property type="nucleotide sequence ID" value="NZ_PXOH01000028.1"/>
</dbReference>
<accession>A0A2T1LTC9</accession>
<comment type="caution">
    <text evidence="1">The sequence shown here is derived from an EMBL/GenBank/DDBJ whole genome shotgun (WGS) entry which is preliminary data.</text>
</comment>
<keyword evidence="2" id="KW-1185">Reference proteome</keyword>
<organism evidence="1 2">
    <name type="scientific">Aphanothece hegewaldii CCALA 016</name>
    <dbReference type="NCBI Taxonomy" id="2107694"/>
    <lineage>
        <taxon>Bacteria</taxon>
        <taxon>Bacillati</taxon>
        <taxon>Cyanobacteriota</taxon>
        <taxon>Cyanophyceae</taxon>
        <taxon>Oscillatoriophycideae</taxon>
        <taxon>Chroococcales</taxon>
        <taxon>Aphanothecaceae</taxon>
        <taxon>Aphanothece</taxon>
    </lineage>
</organism>
<protein>
    <submittedName>
        <fullName evidence="1">Uncharacterized protein</fullName>
    </submittedName>
</protein>